<evidence type="ECO:0000313" key="3">
    <source>
        <dbReference type="EMBL" id="GAA2990611.1"/>
    </source>
</evidence>
<dbReference type="InterPro" id="IPR003615">
    <property type="entry name" value="HNH_nuc"/>
</dbReference>
<proteinExistence type="predicted"/>
<protein>
    <recommendedName>
        <fullName evidence="2">HNH nuclease domain-containing protein</fullName>
    </recommendedName>
</protein>
<evidence type="ECO:0000313" key="4">
    <source>
        <dbReference type="Proteomes" id="UP001499930"/>
    </source>
</evidence>
<comment type="caution">
    <text evidence="3">The sequence shown here is derived from an EMBL/GenBank/DDBJ whole genome shotgun (WGS) entry which is preliminary data.</text>
</comment>
<feature type="region of interest" description="Disordered" evidence="1">
    <location>
        <begin position="139"/>
        <end position="162"/>
    </location>
</feature>
<keyword evidence="4" id="KW-1185">Reference proteome</keyword>
<dbReference type="EMBL" id="BAAAWD010000004">
    <property type="protein sequence ID" value="GAA2990611.1"/>
    <property type="molecule type" value="Genomic_DNA"/>
</dbReference>
<name>A0ABN3XRL4_9ACTN</name>
<organism evidence="3 4">
    <name type="scientific">Streptosporangium longisporum</name>
    <dbReference type="NCBI Taxonomy" id="46187"/>
    <lineage>
        <taxon>Bacteria</taxon>
        <taxon>Bacillati</taxon>
        <taxon>Actinomycetota</taxon>
        <taxon>Actinomycetes</taxon>
        <taxon>Streptosporangiales</taxon>
        <taxon>Streptosporangiaceae</taxon>
        <taxon>Streptosporangium</taxon>
    </lineage>
</organism>
<dbReference type="InterPro" id="IPR044925">
    <property type="entry name" value="His-Me_finger_sf"/>
</dbReference>
<dbReference type="RefSeq" id="WP_344888474.1">
    <property type="nucleotide sequence ID" value="NZ_BAAAWD010000004.1"/>
</dbReference>
<accession>A0ABN3XRL4</accession>
<dbReference type="Gene3D" id="3.90.75.20">
    <property type="match status" value="1"/>
</dbReference>
<feature type="compositionally biased region" description="Basic and acidic residues" evidence="1">
    <location>
        <begin position="139"/>
        <end position="148"/>
    </location>
</feature>
<reference evidence="3 4" key="1">
    <citation type="journal article" date="2019" name="Int. J. Syst. Evol. Microbiol.">
        <title>The Global Catalogue of Microorganisms (GCM) 10K type strain sequencing project: providing services to taxonomists for standard genome sequencing and annotation.</title>
        <authorList>
            <consortium name="The Broad Institute Genomics Platform"/>
            <consortium name="The Broad Institute Genome Sequencing Center for Infectious Disease"/>
            <person name="Wu L."/>
            <person name="Ma J."/>
        </authorList>
    </citation>
    <scope>NUCLEOTIDE SEQUENCE [LARGE SCALE GENOMIC DNA]</scope>
    <source>
        <strain evidence="3 4">JCM 3106</strain>
    </source>
</reference>
<gene>
    <name evidence="3" type="ORF">GCM10017559_08320</name>
</gene>
<feature type="domain" description="HNH nuclease" evidence="2">
    <location>
        <begin position="50"/>
        <end position="92"/>
    </location>
</feature>
<evidence type="ECO:0000259" key="2">
    <source>
        <dbReference type="Pfam" id="PF13392"/>
    </source>
</evidence>
<sequence length="199" mass="22557">MTNPIMGLPERFWAKAVIDNAGHDTPCLTWTAFKQKNGYGKFNVAGKALYAHRVAYEALNGPIPEGLHIDHLCRNRACVNATHLEAVTNQENILRGETIMAANAAKTHCQHGHEYTPENTRLHKGSRHCRTCARAERRARTERERATKPVEPAAKKTHCPQGHPYDEVNTYAYEDGRRSCRICRQADSRRSRERRKTSG</sequence>
<evidence type="ECO:0000256" key="1">
    <source>
        <dbReference type="SAM" id="MobiDB-lite"/>
    </source>
</evidence>
<dbReference type="Pfam" id="PF13392">
    <property type="entry name" value="HNH_3"/>
    <property type="match status" value="1"/>
</dbReference>
<dbReference type="Proteomes" id="UP001499930">
    <property type="component" value="Unassembled WGS sequence"/>
</dbReference>
<dbReference type="SUPFAM" id="SSF54060">
    <property type="entry name" value="His-Me finger endonucleases"/>
    <property type="match status" value="1"/>
</dbReference>